<protein>
    <submittedName>
        <fullName evidence="1">Uncharacterized protein</fullName>
    </submittedName>
</protein>
<comment type="caution">
    <text evidence="1">The sequence shown here is derived from an EMBL/GenBank/DDBJ whole genome shotgun (WGS) entry which is preliminary data.</text>
</comment>
<proteinExistence type="predicted"/>
<evidence type="ECO:0000313" key="2">
    <source>
        <dbReference type="Proteomes" id="UP001604277"/>
    </source>
</evidence>
<dbReference type="AlphaFoldDB" id="A0ABD1S619"/>
<organism evidence="1 2">
    <name type="scientific">Forsythia ovata</name>
    <dbReference type="NCBI Taxonomy" id="205694"/>
    <lineage>
        <taxon>Eukaryota</taxon>
        <taxon>Viridiplantae</taxon>
        <taxon>Streptophyta</taxon>
        <taxon>Embryophyta</taxon>
        <taxon>Tracheophyta</taxon>
        <taxon>Spermatophyta</taxon>
        <taxon>Magnoliopsida</taxon>
        <taxon>eudicotyledons</taxon>
        <taxon>Gunneridae</taxon>
        <taxon>Pentapetalae</taxon>
        <taxon>asterids</taxon>
        <taxon>lamiids</taxon>
        <taxon>Lamiales</taxon>
        <taxon>Oleaceae</taxon>
        <taxon>Forsythieae</taxon>
        <taxon>Forsythia</taxon>
    </lineage>
</organism>
<sequence>MKLEPSDRLRELTEVAVAEVIGDIEGDSVGGEPYSGKDMKASWCGEPSYDSPALEYTVRVFTRVTHFIAPLTKLRAHTTRIMKLPGIPLDDFFAGLVEDDTSVATATATEDEAFDSLDPD</sequence>
<name>A0ABD1S619_9LAMI</name>
<reference evidence="2" key="1">
    <citation type="submission" date="2024-07" db="EMBL/GenBank/DDBJ databases">
        <title>Two chromosome-level genome assemblies of Korean endemic species Abeliophyllum distichum and Forsythia ovata (Oleaceae).</title>
        <authorList>
            <person name="Jang H."/>
        </authorList>
    </citation>
    <scope>NUCLEOTIDE SEQUENCE [LARGE SCALE GENOMIC DNA]</scope>
</reference>
<evidence type="ECO:0000313" key="1">
    <source>
        <dbReference type="EMBL" id="KAL2496191.1"/>
    </source>
</evidence>
<dbReference type="EMBL" id="JBFOLJ010000011">
    <property type="protein sequence ID" value="KAL2496191.1"/>
    <property type="molecule type" value="Genomic_DNA"/>
</dbReference>
<accession>A0ABD1S619</accession>
<keyword evidence="2" id="KW-1185">Reference proteome</keyword>
<dbReference type="Proteomes" id="UP001604277">
    <property type="component" value="Unassembled WGS sequence"/>
</dbReference>
<gene>
    <name evidence="1" type="ORF">Fot_39948</name>
</gene>